<dbReference type="NCBIfam" id="TIGR04025">
    <property type="entry name" value="PPOX_FMN_DR2398"/>
    <property type="match status" value="1"/>
</dbReference>
<dbReference type="RefSeq" id="WP_123642055.1">
    <property type="nucleotide sequence ID" value="NZ_ML119084.1"/>
</dbReference>
<sequence length="200" mass="21881">MDWITDIEALEALYDVPVPASLDKVADRLTPAYRRWIEASRFVILSTVGPEGTDASPRGDAGPVVRVADDRTLLLPDWRGNNRMDSLRNIVRDGRVSLLFMVPGAQNVVRVNGRARVSADAGLTGLFEQAGRHPRTVVEIAVGEVYFQCAKAVMRSGLWSSGDESGSVPTAGEFLKERAVVEDAEGYDAGYPEYAAPRMW</sequence>
<dbReference type="Gene3D" id="2.30.110.10">
    <property type="entry name" value="Electron Transport, Fmn-binding Protein, Chain A"/>
    <property type="match status" value="1"/>
</dbReference>
<organism evidence="2 3">
    <name type="scientific">Histidinibacterium lentulum</name>
    <dbReference type="NCBI Taxonomy" id="2480588"/>
    <lineage>
        <taxon>Bacteria</taxon>
        <taxon>Pseudomonadati</taxon>
        <taxon>Pseudomonadota</taxon>
        <taxon>Alphaproteobacteria</taxon>
        <taxon>Rhodobacterales</taxon>
        <taxon>Paracoccaceae</taxon>
        <taxon>Histidinibacterium</taxon>
    </lineage>
</organism>
<dbReference type="PANTHER" id="PTHR42815">
    <property type="entry name" value="FAD-BINDING, PUTATIVE (AFU_ORTHOLOGUE AFUA_6G07600)-RELATED"/>
    <property type="match status" value="1"/>
</dbReference>
<comment type="caution">
    <text evidence="2">The sequence shown here is derived from an EMBL/GenBank/DDBJ whole genome shotgun (WGS) entry which is preliminary data.</text>
</comment>
<keyword evidence="3" id="KW-1185">Reference proteome</keyword>
<name>A0A3N2R563_9RHOB</name>
<dbReference type="InterPro" id="IPR024029">
    <property type="entry name" value="Pyridox_Oxase_FMN-dep"/>
</dbReference>
<accession>A0A3N2R563</accession>
<dbReference type="InterPro" id="IPR012349">
    <property type="entry name" value="Split_barrel_FMN-bd"/>
</dbReference>
<protein>
    <submittedName>
        <fullName evidence="2">Pyridoxamine 5'-phosphate oxidase family protein</fullName>
    </submittedName>
</protein>
<evidence type="ECO:0000313" key="3">
    <source>
        <dbReference type="Proteomes" id="UP000268016"/>
    </source>
</evidence>
<evidence type="ECO:0000313" key="2">
    <source>
        <dbReference type="EMBL" id="ROU02533.1"/>
    </source>
</evidence>
<dbReference type="AlphaFoldDB" id="A0A3N2R563"/>
<dbReference type="EMBL" id="RDRB01000004">
    <property type="protein sequence ID" value="ROU02533.1"/>
    <property type="molecule type" value="Genomic_DNA"/>
</dbReference>
<dbReference type="Pfam" id="PF01243">
    <property type="entry name" value="PNPOx_N"/>
    <property type="match status" value="1"/>
</dbReference>
<dbReference type="InterPro" id="IPR011576">
    <property type="entry name" value="Pyridox_Oxase_N"/>
</dbReference>
<evidence type="ECO:0000259" key="1">
    <source>
        <dbReference type="Pfam" id="PF01243"/>
    </source>
</evidence>
<reference evidence="2 3" key="1">
    <citation type="submission" date="2018-10" db="EMBL/GenBank/DDBJ databases">
        <title>Histidinibacterium lentulum gen. nov., sp. nov., a marine bacterium from the culture broth of Picochlorum sp. 122.</title>
        <authorList>
            <person name="Wang G."/>
        </authorList>
    </citation>
    <scope>NUCLEOTIDE SEQUENCE [LARGE SCALE GENOMIC DNA]</scope>
    <source>
        <strain evidence="2 3">B17</strain>
    </source>
</reference>
<dbReference type="OrthoDB" id="9790331at2"/>
<gene>
    <name evidence="2" type="ORF">EAT49_09360</name>
</gene>
<proteinExistence type="predicted"/>
<dbReference type="Proteomes" id="UP000268016">
    <property type="component" value="Unassembled WGS sequence"/>
</dbReference>
<dbReference type="SUPFAM" id="SSF50475">
    <property type="entry name" value="FMN-binding split barrel"/>
    <property type="match status" value="1"/>
</dbReference>
<feature type="domain" description="Pyridoxamine 5'-phosphate oxidase N-terminal" evidence="1">
    <location>
        <begin position="29"/>
        <end position="149"/>
    </location>
</feature>
<dbReference type="PANTHER" id="PTHR42815:SF2">
    <property type="entry name" value="FAD-BINDING, PUTATIVE (AFU_ORTHOLOGUE AFUA_6G07600)-RELATED"/>
    <property type="match status" value="1"/>
</dbReference>